<keyword evidence="6" id="KW-1185">Reference proteome</keyword>
<protein>
    <submittedName>
        <fullName evidence="5">Zinc finger CCHC domain-containing protein 24</fullName>
    </submittedName>
</protein>
<comment type="caution">
    <text evidence="5">The sequence shown here is derived from an EMBL/GenBank/DDBJ whole genome shotgun (WGS) entry which is preliminary data.</text>
</comment>
<dbReference type="Proteomes" id="UP000440578">
    <property type="component" value="Unassembled WGS sequence"/>
</dbReference>
<evidence type="ECO:0000313" key="6">
    <source>
        <dbReference type="Proteomes" id="UP000440578"/>
    </source>
</evidence>
<gene>
    <name evidence="5" type="primary">ZCCHC24_1</name>
    <name evidence="5" type="ORF">FJT64_002686</name>
</gene>
<organism evidence="5 6">
    <name type="scientific">Amphibalanus amphitrite</name>
    <name type="common">Striped barnacle</name>
    <name type="synonym">Balanus amphitrite</name>
    <dbReference type="NCBI Taxonomy" id="1232801"/>
    <lineage>
        <taxon>Eukaryota</taxon>
        <taxon>Metazoa</taxon>
        <taxon>Ecdysozoa</taxon>
        <taxon>Arthropoda</taxon>
        <taxon>Crustacea</taxon>
        <taxon>Multicrustacea</taxon>
        <taxon>Cirripedia</taxon>
        <taxon>Thoracica</taxon>
        <taxon>Thoracicalcarea</taxon>
        <taxon>Balanomorpha</taxon>
        <taxon>Balanoidea</taxon>
        <taxon>Balanidae</taxon>
        <taxon>Amphibalaninae</taxon>
        <taxon>Amphibalanus</taxon>
    </lineage>
</organism>
<keyword evidence="3" id="KW-0862">Zinc</keyword>
<accession>A0A6A4WRC3</accession>
<proteinExistence type="predicted"/>
<evidence type="ECO:0000256" key="2">
    <source>
        <dbReference type="ARBA" id="ARBA00022771"/>
    </source>
</evidence>
<dbReference type="EMBL" id="VIIS01000825">
    <property type="protein sequence ID" value="KAF0304641.1"/>
    <property type="molecule type" value="Genomic_DNA"/>
</dbReference>
<keyword evidence="1" id="KW-0479">Metal-binding</keyword>
<evidence type="ECO:0000259" key="4">
    <source>
        <dbReference type="SMART" id="SM01328"/>
    </source>
</evidence>
<dbReference type="InterPro" id="IPR033446">
    <property type="entry name" value="ZCCHC24_Znf-3CxxC"/>
</dbReference>
<dbReference type="OrthoDB" id="10038672at2759"/>
<evidence type="ECO:0000256" key="3">
    <source>
        <dbReference type="ARBA" id="ARBA00022833"/>
    </source>
</evidence>
<dbReference type="AlphaFoldDB" id="A0A6A4WRC3"/>
<dbReference type="GO" id="GO:0008270">
    <property type="term" value="F:zinc ion binding"/>
    <property type="evidence" value="ECO:0007669"/>
    <property type="project" value="UniProtKB-KW"/>
</dbReference>
<keyword evidence="2" id="KW-0863">Zinc-finger</keyword>
<dbReference type="InterPro" id="IPR027377">
    <property type="entry name" value="ZAR1/RTP1-5-like_Znf-3CxxC"/>
</dbReference>
<reference evidence="5 6" key="1">
    <citation type="submission" date="2019-07" db="EMBL/GenBank/DDBJ databases">
        <title>Draft genome assembly of a fouling barnacle, Amphibalanus amphitrite (Darwin, 1854): The first reference genome for Thecostraca.</title>
        <authorList>
            <person name="Kim W."/>
        </authorList>
    </citation>
    <scope>NUCLEOTIDE SEQUENCE [LARGE SCALE GENOMIC DNA]</scope>
    <source>
        <strain evidence="5">SNU_AA5</strain>
        <tissue evidence="5">Soma without cirri and trophi</tissue>
    </source>
</reference>
<name>A0A6A4WRC3_AMPAM</name>
<feature type="domain" description="3CxxC-type" evidence="4">
    <location>
        <begin position="62"/>
        <end position="131"/>
    </location>
</feature>
<evidence type="ECO:0000256" key="1">
    <source>
        <dbReference type="ARBA" id="ARBA00022723"/>
    </source>
</evidence>
<dbReference type="Pfam" id="PF17180">
    <property type="entry name" value="Zn_ribbon_3CxxC_2"/>
    <property type="match status" value="1"/>
</dbReference>
<sequence>MSDSSEYDSDDLAEDFEGLAVDNSPPRKYKCGVCKEVGDHFINDCPTAAETGQRTPYQGKRRCFGQYQCSSCLRLWVSSRSWANTQQACQDCKVYVYPHRQRPLYKPQGMDDVCDLDKNHQQQLCRRCHRLGHSCVQ</sequence>
<evidence type="ECO:0000313" key="5">
    <source>
        <dbReference type="EMBL" id="KAF0304641.1"/>
    </source>
</evidence>
<dbReference type="SMART" id="SM01328">
    <property type="entry name" value="zf-3CxxC"/>
    <property type="match status" value="1"/>
</dbReference>